<dbReference type="RefSeq" id="XP_062664832.1">
    <property type="nucleotide sequence ID" value="XM_062806346.1"/>
</dbReference>
<evidence type="ECO:0000313" key="3">
    <source>
        <dbReference type="Proteomes" id="UP001278766"/>
    </source>
</evidence>
<accession>A0AAE0HRD5</accession>
<organism evidence="2 3">
    <name type="scientific">Chaetomium fimeti</name>
    <dbReference type="NCBI Taxonomy" id="1854472"/>
    <lineage>
        <taxon>Eukaryota</taxon>
        <taxon>Fungi</taxon>
        <taxon>Dikarya</taxon>
        <taxon>Ascomycota</taxon>
        <taxon>Pezizomycotina</taxon>
        <taxon>Sordariomycetes</taxon>
        <taxon>Sordariomycetidae</taxon>
        <taxon>Sordariales</taxon>
        <taxon>Chaetomiaceae</taxon>
        <taxon>Chaetomium</taxon>
    </lineage>
</organism>
<feature type="signal peptide" evidence="1">
    <location>
        <begin position="1"/>
        <end position="17"/>
    </location>
</feature>
<proteinExistence type="predicted"/>
<name>A0AAE0HRD5_9PEZI</name>
<dbReference type="Proteomes" id="UP001278766">
    <property type="component" value="Unassembled WGS sequence"/>
</dbReference>
<protein>
    <submittedName>
        <fullName evidence="2">Uncharacterized protein</fullName>
    </submittedName>
</protein>
<keyword evidence="1" id="KW-0732">Signal</keyword>
<dbReference type="GeneID" id="87843294"/>
<reference evidence="2" key="2">
    <citation type="submission" date="2023-06" db="EMBL/GenBank/DDBJ databases">
        <authorList>
            <consortium name="Lawrence Berkeley National Laboratory"/>
            <person name="Haridas S."/>
            <person name="Hensen N."/>
            <person name="Bonometti L."/>
            <person name="Westerberg I."/>
            <person name="Brannstrom I.O."/>
            <person name="Guillou S."/>
            <person name="Cros-Aarteil S."/>
            <person name="Calhoun S."/>
            <person name="Kuo A."/>
            <person name="Mondo S."/>
            <person name="Pangilinan J."/>
            <person name="Riley R."/>
            <person name="Labutti K."/>
            <person name="Andreopoulos B."/>
            <person name="Lipzen A."/>
            <person name="Chen C."/>
            <person name="Yanf M."/>
            <person name="Daum C."/>
            <person name="Ng V."/>
            <person name="Clum A."/>
            <person name="Steindorff A."/>
            <person name="Ohm R."/>
            <person name="Martin F."/>
            <person name="Silar P."/>
            <person name="Natvig D."/>
            <person name="Lalanne C."/>
            <person name="Gautier V."/>
            <person name="Ament-Velasquez S.L."/>
            <person name="Kruys A."/>
            <person name="Hutchinson M.I."/>
            <person name="Powell A.J."/>
            <person name="Barry K."/>
            <person name="Miller A.N."/>
            <person name="Grigoriev I.V."/>
            <person name="Debuchy R."/>
            <person name="Gladieux P."/>
            <person name="Thoren M.H."/>
            <person name="Johannesson H."/>
        </authorList>
    </citation>
    <scope>NUCLEOTIDE SEQUENCE</scope>
    <source>
        <strain evidence="2">CBS 168.71</strain>
    </source>
</reference>
<comment type="caution">
    <text evidence="2">The sequence shown here is derived from an EMBL/GenBank/DDBJ whole genome shotgun (WGS) entry which is preliminary data.</text>
</comment>
<keyword evidence="3" id="KW-1185">Reference proteome</keyword>
<gene>
    <name evidence="2" type="ORF">B0H64DRAFT_438402</name>
</gene>
<dbReference type="AlphaFoldDB" id="A0AAE0HRD5"/>
<dbReference type="EMBL" id="JAUEPN010000001">
    <property type="protein sequence ID" value="KAK3301318.1"/>
    <property type="molecule type" value="Genomic_DNA"/>
</dbReference>
<feature type="chain" id="PRO_5042130699" evidence="1">
    <location>
        <begin position="18"/>
        <end position="227"/>
    </location>
</feature>
<sequence>MKTTSVLILASAALASAQVKFEDGKYICEKADAAFCAGDSMGTDIIIRCNGDKIGVAGRCSNNLAGQPPIGNHPALCHQSSPTAGDAACEKNCVVYPGSGEPFTLPASECTVDGGAEPTTTITYINPGPTTETAEPTTTITFIDPAPTTETAEPTTTITFINPGPSTEAGESGASTFTTAMVNPGSNGTATGTRTGGPGLPVSTAGAVANQVAGTLAVLGGIAAMLL</sequence>
<evidence type="ECO:0000256" key="1">
    <source>
        <dbReference type="SAM" id="SignalP"/>
    </source>
</evidence>
<reference evidence="2" key="1">
    <citation type="journal article" date="2023" name="Mol. Phylogenet. Evol.">
        <title>Genome-scale phylogeny and comparative genomics of the fungal order Sordariales.</title>
        <authorList>
            <person name="Hensen N."/>
            <person name="Bonometti L."/>
            <person name="Westerberg I."/>
            <person name="Brannstrom I.O."/>
            <person name="Guillou S."/>
            <person name="Cros-Aarteil S."/>
            <person name="Calhoun S."/>
            <person name="Haridas S."/>
            <person name="Kuo A."/>
            <person name="Mondo S."/>
            <person name="Pangilinan J."/>
            <person name="Riley R."/>
            <person name="LaButti K."/>
            <person name="Andreopoulos B."/>
            <person name="Lipzen A."/>
            <person name="Chen C."/>
            <person name="Yan M."/>
            <person name="Daum C."/>
            <person name="Ng V."/>
            <person name="Clum A."/>
            <person name="Steindorff A."/>
            <person name="Ohm R.A."/>
            <person name="Martin F."/>
            <person name="Silar P."/>
            <person name="Natvig D.O."/>
            <person name="Lalanne C."/>
            <person name="Gautier V."/>
            <person name="Ament-Velasquez S.L."/>
            <person name="Kruys A."/>
            <person name="Hutchinson M.I."/>
            <person name="Powell A.J."/>
            <person name="Barry K."/>
            <person name="Miller A.N."/>
            <person name="Grigoriev I.V."/>
            <person name="Debuchy R."/>
            <person name="Gladieux P."/>
            <person name="Hiltunen Thoren M."/>
            <person name="Johannesson H."/>
        </authorList>
    </citation>
    <scope>NUCLEOTIDE SEQUENCE</scope>
    <source>
        <strain evidence="2">CBS 168.71</strain>
    </source>
</reference>
<evidence type="ECO:0000313" key="2">
    <source>
        <dbReference type="EMBL" id="KAK3301318.1"/>
    </source>
</evidence>